<gene>
    <name evidence="1" type="ORF">DVH24_042726</name>
</gene>
<name>A0A498HZ74_MALDO</name>
<evidence type="ECO:0000313" key="2">
    <source>
        <dbReference type="Proteomes" id="UP000290289"/>
    </source>
</evidence>
<reference evidence="1 2" key="1">
    <citation type="submission" date="2018-10" db="EMBL/GenBank/DDBJ databases">
        <title>A high-quality apple genome assembly.</title>
        <authorList>
            <person name="Hu J."/>
        </authorList>
    </citation>
    <scope>NUCLEOTIDE SEQUENCE [LARGE SCALE GENOMIC DNA]</scope>
    <source>
        <strain evidence="2">cv. HFTH1</strain>
        <tissue evidence="1">Young leaf</tissue>
    </source>
</reference>
<dbReference type="AlphaFoldDB" id="A0A498HZ74"/>
<organism evidence="1 2">
    <name type="scientific">Malus domestica</name>
    <name type="common">Apple</name>
    <name type="synonym">Pyrus malus</name>
    <dbReference type="NCBI Taxonomy" id="3750"/>
    <lineage>
        <taxon>Eukaryota</taxon>
        <taxon>Viridiplantae</taxon>
        <taxon>Streptophyta</taxon>
        <taxon>Embryophyta</taxon>
        <taxon>Tracheophyta</taxon>
        <taxon>Spermatophyta</taxon>
        <taxon>Magnoliopsida</taxon>
        <taxon>eudicotyledons</taxon>
        <taxon>Gunneridae</taxon>
        <taxon>Pentapetalae</taxon>
        <taxon>rosids</taxon>
        <taxon>fabids</taxon>
        <taxon>Rosales</taxon>
        <taxon>Rosaceae</taxon>
        <taxon>Amygdaloideae</taxon>
        <taxon>Maleae</taxon>
        <taxon>Malus</taxon>
    </lineage>
</organism>
<dbReference type="Proteomes" id="UP000290289">
    <property type="component" value="Chromosome 15"/>
</dbReference>
<protein>
    <submittedName>
        <fullName evidence="1">Uncharacterized protein</fullName>
    </submittedName>
</protein>
<comment type="caution">
    <text evidence="1">The sequence shown here is derived from an EMBL/GenBank/DDBJ whole genome shotgun (WGS) entry which is preliminary data.</text>
</comment>
<evidence type="ECO:0000313" key="1">
    <source>
        <dbReference type="EMBL" id="RXH75939.1"/>
    </source>
</evidence>
<accession>A0A498HZ74</accession>
<sequence length="59" mass="6365">MAAPATFCLEVPAGGFSGMLAGGGFDVDLTRVLDQMEDLKEEKDMCHIQAHIRLSITIN</sequence>
<keyword evidence="2" id="KW-1185">Reference proteome</keyword>
<dbReference type="EMBL" id="RDQH01000341">
    <property type="protein sequence ID" value="RXH75939.1"/>
    <property type="molecule type" value="Genomic_DNA"/>
</dbReference>
<proteinExistence type="predicted"/>